<gene>
    <name evidence="8" type="ORF">BDV98DRAFT_549649</name>
</gene>
<evidence type="ECO:0000256" key="2">
    <source>
        <dbReference type="ARBA" id="ARBA00022448"/>
    </source>
</evidence>
<feature type="transmembrane region" description="Helical" evidence="6">
    <location>
        <begin position="385"/>
        <end position="408"/>
    </location>
</feature>
<evidence type="ECO:0000256" key="5">
    <source>
        <dbReference type="ARBA" id="ARBA00023136"/>
    </source>
</evidence>
<feature type="transmembrane region" description="Helical" evidence="6">
    <location>
        <begin position="268"/>
        <end position="287"/>
    </location>
</feature>
<evidence type="ECO:0000256" key="6">
    <source>
        <dbReference type="SAM" id="Phobius"/>
    </source>
</evidence>
<keyword evidence="3 6" id="KW-0812">Transmembrane</keyword>
<feature type="transmembrane region" description="Helical" evidence="6">
    <location>
        <begin position="36"/>
        <end position="55"/>
    </location>
</feature>
<feature type="transmembrane region" description="Helical" evidence="6">
    <location>
        <begin position="127"/>
        <end position="149"/>
    </location>
</feature>
<dbReference type="EMBL" id="ML178828">
    <property type="protein sequence ID" value="TFL00464.1"/>
    <property type="molecule type" value="Genomic_DNA"/>
</dbReference>
<dbReference type="InterPro" id="IPR020846">
    <property type="entry name" value="MFS_dom"/>
</dbReference>
<feature type="transmembrane region" description="Helical" evidence="6">
    <location>
        <begin position="67"/>
        <end position="87"/>
    </location>
</feature>
<dbReference type="PROSITE" id="PS50850">
    <property type="entry name" value="MFS"/>
    <property type="match status" value="1"/>
</dbReference>
<reference evidence="8 9" key="1">
    <citation type="journal article" date="2019" name="Nat. Ecol. Evol.">
        <title>Megaphylogeny resolves global patterns of mushroom evolution.</title>
        <authorList>
            <person name="Varga T."/>
            <person name="Krizsan K."/>
            <person name="Foldi C."/>
            <person name="Dima B."/>
            <person name="Sanchez-Garcia M."/>
            <person name="Sanchez-Ramirez S."/>
            <person name="Szollosi G.J."/>
            <person name="Szarkandi J.G."/>
            <person name="Papp V."/>
            <person name="Albert L."/>
            <person name="Andreopoulos W."/>
            <person name="Angelini C."/>
            <person name="Antonin V."/>
            <person name="Barry K.W."/>
            <person name="Bougher N.L."/>
            <person name="Buchanan P."/>
            <person name="Buyck B."/>
            <person name="Bense V."/>
            <person name="Catcheside P."/>
            <person name="Chovatia M."/>
            <person name="Cooper J."/>
            <person name="Damon W."/>
            <person name="Desjardin D."/>
            <person name="Finy P."/>
            <person name="Geml J."/>
            <person name="Haridas S."/>
            <person name="Hughes K."/>
            <person name="Justo A."/>
            <person name="Karasinski D."/>
            <person name="Kautmanova I."/>
            <person name="Kiss B."/>
            <person name="Kocsube S."/>
            <person name="Kotiranta H."/>
            <person name="LaButti K.M."/>
            <person name="Lechner B.E."/>
            <person name="Liimatainen K."/>
            <person name="Lipzen A."/>
            <person name="Lukacs Z."/>
            <person name="Mihaltcheva S."/>
            <person name="Morgado L.N."/>
            <person name="Niskanen T."/>
            <person name="Noordeloos M.E."/>
            <person name="Ohm R.A."/>
            <person name="Ortiz-Santana B."/>
            <person name="Ovrebo C."/>
            <person name="Racz N."/>
            <person name="Riley R."/>
            <person name="Savchenko A."/>
            <person name="Shiryaev A."/>
            <person name="Soop K."/>
            <person name="Spirin V."/>
            <person name="Szebenyi C."/>
            <person name="Tomsovsky M."/>
            <person name="Tulloss R.E."/>
            <person name="Uehling J."/>
            <person name="Grigoriev I.V."/>
            <person name="Vagvolgyi C."/>
            <person name="Papp T."/>
            <person name="Martin F.M."/>
            <person name="Miettinen O."/>
            <person name="Hibbett D.S."/>
            <person name="Nagy L.G."/>
        </authorList>
    </citation>
    <scope>NUCLEOTIDE SEQUENCE [LARGE SCALE GENOMIC DNA]</scope>
    <source>
        <strain evidence="8 9">CBS 309.79</strain>
    </source>
</reference>
<feature type="transmembrane region" description="Helical" evidence="6">
    <location>
        <begin position="299"/>
        <end position="318"/>
    </location>
</feature>
<feature type="transmembrane region" description="Helical" evidence="6">
    <location>
        <begin position="358"/>
        <end position="379"/>
    </location>
</feature>
<feature type="transmembrane region" description="Helical" evidence="6">
    <location>
        <begin position="324"/>
        <end position="346"/>
    </location>
</feature>
<keyword evidence="8" id="KW-0762">Sugar transport</keyword>
<keyword evidence="9" id="KW-1185">Reference proteome</keyword>
<dbReference type="PANTHER" id="PTHR43791:SF6">
    <property type="entry name" value="TRANSPORTER, PUTATIVE (AFU_ORTHOLOGUE AFUA_1G16690)-RELATED"/>
    <property type="match status" value="1"/>
</dbReference>
<protein>
    <submittedName>
        <fullName evidence="8">Sugar transporter</fullName>
    </submittedName>
</protein>
<proteinExistence type="predicted"/>
<dbReference type="GO" id="GO:0016020">
    <property type="term" value="C:membrane"/>
    <property type="evidence" value="ECO:0007669"/>
    <property type="project" value="UniProtKB-SubCell"/>
</dbReference>
<dbReference type="AlphaFoldDB" id="A0A5C3QQ46"/>
<evidence type="ECO:0000256" key="3">
    <source>
        <dbReference type="ARBA" id="ARBA00022692"/>
    </source>
</evidence>
<evidence type="ECO:0000256" key="4">
    <source>
        <dbReference type="ARBA" id="ARBA00022989"/>
    </source>
</evidence>
<dbReference type="Pfam" id="PF07690">
    <property type="entry name" value="MFS_1"/>
    <property type="match status" value="1"/>
</dbReference>
<dbReference type="InterPro" id="IPR036259">
    <property type="entry name" value="MFS_trans_sf"/>
</dbReference>
<dbReference type="PANTHER" id="PTHR43791">
    <property type="entry name" value="PERMEASE-RELATED"/>
    <property type="match status" value="1"/>
</dbReference>
<feature type="transmembrane region" description="Helical" evidence="6">
    <location>
        <begin position="236"/>
        <end position="256"/>
    </location>
</feature>
<feature type="transmembrane region" description="Helical" evidence="6">
    <location>
        <begin position="93"/>
        <end position="115"/>
    </location>
</feature>
<evidence type="ECO:0000313" key="9">
    <source>
        <dbReference type="Proteomes" id="UP000305067"/>
    </source>
</evidence>
<dbReference type="OrthoDB" id="2985014at2759"/>
<keyword evidence="4 6" id="KW-1133">Transmembrane helix</keyword>
<dbReference type="GO" id="GO:0022857">
    <property type="term" value="F:transmembrane transporter activity"/>
    <property type="evidence" value="ECO:0007669"/>
    <property type="project" value="InterPro"/>
</dbReference>
<accession>A0A5C3QQ46</accession>
<sequence length="437" mass="48969">MSILVLIYILNYIDRNNAAAARLRGFQEDLSISDAQFASVLSILYLGYLIMQIPSNILLNFTGKPSVYLPSCMIAWGLLSVFTGLAHNFRSVLTIRFFLGSVEAAFFPGALFMLSKWYKRDELGTRTAILQCGNLLSNAVGSLLASFILDGMDGVLGHSAWRWLFFIEGSLTVAVAILAIFVLPDFPSSRAKWLTPEEHQLAQDRLKEDAITSDENRKEDGGHLEGFLAAVRDWRVWWFALTLTSLVASLSFNAYFPTLVETFGFGTKVTLLLCAPPWTFASFAAWWTSRRSDRLHSRFTHIAYSLAIALLGFVVSVLSRNEVLRYLSFFLMAQSYSAFTLSMAWVSNTIIRPPNKRSVAVALINSVAQFGNIAGSYMWPRSWGHSYAASYTICIIANVVALSMCLALRNHLRSQNEMLSRDERAKGQVVQGFRYFL</sequence>
<organism evidence="8 9">
    <name type="scientific">Pterulicium gracile</name>
    <dbReference type="NCBI Taxonomy" id="1884261"/>
    <lineage>
        <taxon>Eukaryota</taxon>
        <taxon>Fungi</taxon>
        <taxon>Dikarya</taxon>
        <taxon>Basidiomycota</taxon>
        <taxon>Agaricomycotina</taxon>
        <taxon>Agaricomycetes</taxon>
        <taxon>Agaricomycetidae</taxon>
        <taxon>Agaricales</taxon>
        <taxon>Pleurotineae</taxon>
        <taxon>Pterulaceae</taxon>
        <taxon>Pterulicium</taxon>
    </lineage>
</organism>
<dbReference type="SUPFAM" id="SSF103473">
    <property type="entry name" value="MFS general substrate transporter"/>
    <property type="match status" value="1"/>
</dbReference>
<dbReference type="InterPro" id="IPR011701">
    <property type="entry name" value="MFS"/>
</dbReference>
<keyword evidence="5 6" id="KW-0472">Membrane</keyword>
<evidence type="ECO:0000313" key="8">
    <source>
        <dbReference type="EMBL" id="TFL00464.1"/>
    </source>
</evidence>
<feature type="domain" description="Major facilitator superfamily (MFS) profile" evidence="7">
    <location>
        <begin position="1"/>
        <end position="415"/>
    </location>
</feature>
<feature type="transmembrane region" description="Helical" evidence="6">
    <location>
        <begin position="161"/>
        <end position="183"/>
    </location>
</feature>
<evidence type="ECO:0000259" key="7">
    <source>
        <dbReference type="PROSITE" id="PS50850"/>
    </source>
</evidence>
<keyword evidence="2" id="KW-0813">Transport</keyword>
<dbReference type="FunFam" id="1.20.1250.20:FF:000057">
    <property type="entry name" value="MFS general substrate transporter"/>
    <property type="match status" value="1"/>
</dbReference>
<evidence type="ECO:0000256" key="1">
    <source>
        <dbReference type="ARBA" id="ARBA00004141"/>
    </source>
</evidence>
<dbReference type="STRING" id="1884261.A0A5C3QQ46"/>
<dbReference type="Gene3D" id="1.20.1250.20">
    <property type="entry name" value="MFS general substrate transporter like domains"/>
    <property type="match status" value="2"/>
</dbReference>
<name>A0A5C3QQ46_9AGAR</name>
<comment type="subcellular location">
    <subcellularLocation>
        <location evidence="1">Membrane</location>
        <topology evidence="1">Multi-pass membrane protein</topology>
    </subcellularLocation>
</comment>
<dbReference type="Proteomes" id="UP000305067">
    <property type="component" value="Unassembled WGS sequence"/>
</dbReference>